<organism evidence="1 2">
    <name type="scientific">Dendrothele bispora (strain CBS 962.96)</name>
    <dbReference type="NCBI Taxonomy" id="1314807"/>
    <lineage>
        <taxon>Eukaryota</taxon>
        <taxon>Fungi</taxon>
        <taxon>Dikarya</taxon>
        <taxon>Basidiomycota</taxon>
        <taxon>Agaricomycotina</taxon>
        <taxon>Agaricomycetes</taxon>
        <taxon>Agaricomycetidae</taxon>
        <taxon>Agaricales</taxon>
        <taxon>Agaricales incertae sedis</taxon>
        <taxon>Dendrothele</taxon>
    </lineage>
</organism>
<evidence type="ECO:0000313" key="2">
    <source>
        <dbReference type="Proteomes" id="UP000297245"/>
    </source>
</evidence>
<reference evidence="1 2" key="1">
    <citation type="journal article" date="2019" name="Nat. Ecol. Evol.">
        <title>Megaphylogeny resolves global patterns of mushroom evolution.</title>
        <authorList>
            <person name="Varga T."/>
            <person name="Krizsan K."/>
            <person name="Foldi C."/>
            <person name="Dima B."/>
            <person name="Sanchez-Garcia M."/>
            <person name="Sanchez-Ramirez S."/>
            <person name="Szollosi G.J."/>
            <person name="Szarkandi J.G."/>
            <person name="Papp V."/>
            <person name="Albert L."/>
            <person name="Andreopoulos W."/>
            <person name="Angelini C."/>
            <person name="Antonin V."/>
            <person name="Barry K.W."/>
            <person name="Bougher N.L."/>
            <person name="Buchanan P."/>
            <person name="Buyck B."/>
            <person name="Bense V."/>
            <person name="Catcheside P."/>
            <person name="Chovatia M."/>
            <person name="Cooper J."/>
            <person name="Damon W."/>
            <person name="Desjardin D."/>
            <person name="Finy P."/>
            <person name="Geml J."/>
            <person name="Haridas S."/>
            <person name="Hughes K."/>
            <person name="Justo A."/>
            <person name="Karasinski D."/>
            <person name="Kautmanova I."/>
            <person name="Kiss B."/>
            <person name="Kocsube S."/>
            <person name="Kotiranta H."/>
            <person name="LaButti K.M."/>
            <person name="Lechner B.E."/>
            <person name="Liimatainen K."/>
            <person name="Lipzen A."/>
            <person name="Lukacs Z."/>
            <person name="Mihaltcheva S."/>
            <person name="Morgado L.N."/>
            <person name="Niskanen T."/>
            <person name="Noordeloos M.E."/>
            <person name="Ohm R.A."/>
            <person name="Ortiz-Santana B."/>
            <person name="Ovrebo C."/>
            <person name="Racz N."/>
            <person name="Riley R."/>
            <person name="Savchenko A."/>
            <person name="Shiryaev A."/>
            <person name="Soop K."/>
            <person name="Spirin V."/>
            <person name="Szebenyi C."/>
            <person name="Tomsovsky M."/>
            <person name="Tulloss R.E."/>
            <person name="Uehling J."/>
            <person name="Grigoriev I.V."/>
            <person name="Vagvolgyi C."/>
            <person name="Papp T."/>
            <person name="Martin F.M."/>
            <person name="Miettinen O."/>
            <person name="Hibbett D.S."/>
            <person name="Nagy L.G."/>
        </authorList>
    </citation>
    <scope>NUCLEOTIDE SEQUENCE [LARGE SCALE GENOMIC DNA]</scope>
    <source>
        <strain evidence="1 2">CBS 962.96</strain>
    </source>
</reference>
<accession>A0A4S8MMK6</accession>
<name>A0A4S8MMK6_DENBC</name>
<keyword evidence="2" id="KW-1185">Reference proteome</keyword>
<sequence length="191" mass="21790">MFLPVFSQCSRSRTAILAHSACLRLFDVSALNRTPLGFSCPMLQQLPWKQVTALTLSCLHLSELFEFLSRCVHISQLTVQDLMCWRSFSNARLITLSSLTDIRIELLDYSNDDFASFRDFFSNLTTPTLKHLTISYEKYDDTPGPRPNLTPLPSSFGDPRTTIHLRLPLSVSTNSPSRTPIVYPFYVFYLV</sequence>
<dbReference type="Proteomes" id="UP000297245">
    <property type="component" value="Unassembled WGS sequence"/>
</dbReference>
<dbReference type="SUPFAM" id="SSF52047">
    <property type="entry name" value="RNI-like"/>
    <property type="match status" value="1"/>
</dbReference>
<dbReference type="EMBL" id="ML179063">
    <property type="protein sequence ID" value="THV03779.1"/>
    <property type="molecule type" value="Genomic_DNA"/>
</dbReference>
<dbReference type="AlphaFoldDB" id="A0A4S8MMK6"/>
<gene>
    <name evidence="1" type="ORF">K435DRAFT_248246</name>
</gene>
<proteinExistence type="predicted"/>
<dbReference type="OrthoDB" id="3217549at2759"/>
<evidence type="ECO:0008006" key="3">
    <source>
        <dbReference type="Google" id="ProtNLM"/>
    </source>
</evidence>
<protein>
    <recommendedName>
        <fullName evidence="3">F-box domain-containing protein</fullName>
    </recommendedName>
</protein>
<evidence type="ECO:0000313" key="1">
    <source>
        <dbReference type="EMBL" id="THV03779.1"/>
    </source>
</evidence>